<feature type="region of interest" description="Disordered" evidence="1">
    <location>
        <begin position="1"/>
        <end position="44"/>
    </location>
</feature>
<dbReference type="EMBL" id="CP032568">
    <property type="protein sequence ID" value="AYF75191.1"/>
    <property type="molecule type" value="Genomic_DNA"/>
</dbReference>
<dbReference type="KEGG" id="nyu:D7D52_16450"/>
<feature type="region of interest" description="Disordered" evidence="1">
    <location>
        <begin position="170"/>
        <end position="191"/>
    </location>
</feature>
<sequence length="191" mass="19605">MTTQEAGITQPRPPTVAEARAREKARRRAEEKERAEAEAAEAKRRKKKRVLIGGAAVVGIAALVGGGYLAAEAWNGPEVTAYCTVVAKQGETVPTGPGQSVTATQDNQEIVVPDNYCSDATDHGDGGIHPGFFFLAGHSYRYYYGGTGTIGHAPSGGSISPPAGATVKTKSGSTIQRGGLGAKVHGKGGGS</sequence>
<proteinExistence type="predicted"/>
<reference evidence="3 4" key="1">
    <citation type="submission" date="2018-09" db="EMBL/GenBank/DDBJ databases">
        <title>Nocardia yunnanensis sp. nov., an actinomycete isolated from a soil sample.</title>
        <authorList>
            <person name="Zhang J."/>
        </authorList>
    </citation>
    <scope>NUCLEOTIDE SEQUENCE [LARGE SCALE GENOMIC DNA]</scope>
    <source>
        <strain evidence="3 4">CFHS0054</strain>
    </source>
</reference>
<accession>A0A386ZC03</accession>
<evidence type="ECO:0000313" key="4">
    <source>
        <dbReference type="Proteomes" id="UP000267164"/>
    </source>
</evidence>
<gene>
    <name evidence="3" type="ORF">D7D52_16450</name>
</gene>
<keyword evidence="2" id="KW-0472">Membrane</keyword>
<dbReference type="AlphaFoldDB" id="A0A386ZC03"/>
<organism evidence="3 4">
    <name type="scientific">Nocardia yunnanensis</name>
    <dbReference type="NCBI Taxonomy" id="2382165"/>
    <lineage>
        <taxon>Bacteria</taxon>
        <taxon>Bacillati</taxon>
        <taxon>Actinomycetota</taxon>
        <taxon>Actinomycetes</taxon>
        <taxon>Mycobacteriales</taxon>
        <taxon>Nocardiaceae</taxon>
        <taxon>Nocardia</taxon>
    </lineage>
</organism>
<evidence type="ECO:0000313" key="3">
    <source>
        <dbReference type="EMBL" id="AYF75191.1"/>
    </source>
</evidence>
<dbReference type="Proteomes" id="UP000267164">
    <property type="component" value="Chromosome"/>
</dbReference>
<evidence type="ECO:0000256" key="1">
    <source>
        <dbReference type="SAM" id="MobiDB-lite"/>
    </source>
</evidence>
<keyword evidence="2" id="KW-1133">Transmembrane helix</keyword>
<keyword evidence="2" id="KW-0812">Transmembrane</keyword>
<feature type="compositionally biased region" description="Basic and acidic residues" evidence="1">
    <location>
        <begin position="28"/>
        <end position="42"/>
    </location>
</feature>
<dbReference type="OrthoDB" id="3575975at2"/>
<keyword evidence="4" id="KW-1185">Reference proteome</keyword>
<protein>
    <submittedName>
        <fullName evidence="3">Uncharacterized protein</fullName>
    </submittedName>
</protein>
<evidence type="ECO:0000256" key="2">
    <source>
        <dbReference type="SAM" id="Phobius"/>
    </source>
</evidence>
<feature type="transmembrane region" description="Helical" evidence="2">
    <location>
        <begin position="50"/>
        <end position="71"/>
    </location>
</feature>
<name>A0A386ZC03_9NOCA</name>